<dbReference type="EMBL" id="CP101989">
    <property type="protein sequence ID" value="UUI64377.1"/>
    <property type="molecule type" value="Genomic_DNA"/>
</dbReference>
<gene>
    <name evidence="3" type="ORF">NP075_14790</name>
</gene>
<dbReference type="InterPro" id="IPR045713">
    <property type="entry name" value="DUF6069"/>
</dbReference>
<sequence>MTTSGNVTGRRATPAGTPRRLPRGAVPVVAAVAAAAVWWVGDATGVTLAARSGAATRTVGVVDVVVAAVVVALLGWAVRALVARSRRGRPGNGERAWFVLCGVVLLVSLLGPLGGTTPGAVAVLLAEHVAVGAVVALGLRR</sequence>
<accession>A0ABY5K1S8</accession>
<keyword evidence="2" id="KW-0812">Transmembrane</keyword>
<evidence type="ECO:0000313" key="3">
    <source>
        <dbReference type="EMBL" id="UUI64377.1"/>
    </source>
</evidence>
<reference evidence="3 4" key="1">
    <citation type="submission" date="2022-07" db="EMBL/GenBank/DDBJ databases">
        <title>Novel species in genus cellulomonas.</title>
        <authorList>
            <person name="Ye L."/>
        </authorList>
    </citation>
    <scope>NUCLEOTIDE SEQUENCE [LARGE SCALE GENOMIC DNA]</scope>
    <source>
        <strain evidence="4">zg-Y908</strain>
    </source>
</reference>
<keyword evidence="2" id="KW-1133">Transmembrane helix</keyword>
<organism evidence="3 4">
    <name type="scientific">Cellulomonas wangsupingiae</name>
    <dbReference type="NCBI Taxonomy" id="2968085"/>
    <lineage>
        <taxon>Bacteria</taxon>
        <taxon>Bacillati</taxon>
        <taxon>Actinomycetota</taxon>
        <taxon>Actinomycetes</taxon>
        <taxon>Micrococcales</taxon>
        <taxon>Cellulomonadaceae</taxon>
        <taxon>Cellulomonas</taxon>
    </lineage>
</organism>
<keyword evidence="2" id="KW-0472">Membrane</keyword>
<evidence type="ECO:0000256" key="1">
    <source>
        <dbReference type="SAM" id="MobiDB-lite"/>
    </source>
</evidence>
<feature type="transmembrane region" description="Helical" evidence="2">
    <location>
        <begin position="21"/>
        <end position="41"/>
    </location>
</feature>
<evidence type="ECO:0000256" key="2">
    <source>
        <dbReference type="SAM" id="Phobius"/>
    </source>
</evidence>
<feature type="transmembrane region" description="Helical" evidence="2">
    <location>
        <begin position="119"/>
        <end position="139"/>
    </location>
</feature>
<feature type="transmembrane region" description="Helical" evidence="2">
    <location>
        <begin position="95"/>
        <end position="113"/>
    </location>
</feature>
<proteinExistence type="predicted"/>
<dbReference type="Pfam" id="PF19545">
    <property type="entry name" value="DUF6069"/>
    <property type="match status" value="1"/>
</dbReference>
<evidence type="ECO:0000313" key="4">
    <source>
        <dbReference type="Proteomes" id="UP001317322"/>
    </source>
</evidence>
<dbReference type="Proteomes" id="UP001317322">
    <property type="component" value="Chromosome"/>
</dbReference>
<keyword evidence="4" id="KW-1185">Reference proteome</keyword>
<dbReference type="RefSeq" id="WP_227565234.1">
    <property type="nucleotide sequence ID" value="NZ_CP101989.1"/>
</dbReference>
<protein>
    <submittedName>
        <fullName evidence="3">DUF6069 family protein</fullName>
    </submittedName>
</protein>
<feature type="transmembrane region" description="Helical" evidence="2">
    <location>
        <begin position="61"/>
        <end position="83"/>
    </location>
</feature>
<name>A0ABY5K1S8_9CELL</name>
<feature type="region of interest" description="Disordered" evidence="1">
    <location>
        <begin position="1"/>
        <end position="20"/>
    </location>
</feature>